<dbReference type="PANTHER" id="PTHR30545">
    <property type="entry name" value="SUGAR FERMENTATION STIMULATION PROTEIN A"/>
    <property type="match status" value="1"/>
</dbReference>
<proteinExistence type="inferred from homology"/>
<accession>A0A9E8M0T9</accession>
<dbReference type="CDD" id="cd22359">
    <property type="entry name" value="SfsA-like_bacterial"/>
    <property type="match status" value="1"/>
</dbReference>
<reference evidence="4" key="1">
    <citation type="submission" date="2022-09" db="EMBL/GenBank/DDBJ databases">
        <title>Complete Genomes of Fervidibacillus albus and Fervidibacillus halotolerans isolated from tidal flat sediments.</title>
        <authorList>
            <person name="Kwon K.K."/>
            <person name="Yang S.-H."/>
            <person name="Park M.J."/>
            <person name="Oh H.-M."/>
        </authorList>
    </citation>
    <scope>NUCLEOTIDE SEQUENCE</scope>
    <source>
        <strain evidence="4">MEBiC13594</strain>
    </source>
</reference>
<feature type="domain" description="SfsA N-terminal OB" evidence="3">
    <location>
        <begin position="13"/>
        <end position="77"/>
    </location>
</feature>
<evidence type="ECO:0000313" key="5">
    <source>
        <dbReference type="Proteomes" id="UP001164726"/>
    </source>
</evidence>
<dbReference type="InterPro" id="IPR041465">
    <property type="entry name" value="SfsA_N"/>
</dbReference>
<dbReference type="InterPro" id="IPR040452">
    <property type="entry name" value="SfsA_C"/>
</dbReference>
<dbReference type="HAMAP" id="MF_00095">
    <property type="entry name" value="SfsA"/>
    <property type="match status" value="1"/>
</dbReference>
<keyword evidence="5" id="KW-1185">Reference proteome</keyword>
<dbReference type="RefSeq" id="WP_275421270.1">
    <property type="nucleotide sequence ID" value="NZ_CP106877.1"/>
</dbReference>
<feature type="domain" description="Sugar fermentation stimulation protein C-terminal" evidence="2">
    <location>
        <begin position="80"/>
        <end position="218"/>
    </location>
</feature>
<dbReference type="AlphaFoldDB" id="A0A9E8M0T9"/>
<evidence type="ECO:0000313" key="4">
    <source>
        <dbReference type="EMBL" id="WAA13129.1"/>
    </source>
</evidence>
<dbReference type="Pfam" id="PF03749">
    <property type="entry name" value="SfsA"/>
    <property type="match status" value="1"/>
</dbReference>
<dbReference type="EMBL" id="CP106877">
    <property type="protein sequence ID" value="WAA13129.1"/>
    <property type="molecule type" value="Genomic_DNA"/>
</dbReference>
<dbReference type="GO" id="GO:0003677">
    <property type="term" value="F:DNA binding"/>
    <property type="evidence" value="ECO:0007669"/>
    <property type="project" value="InterPro"/>
</dbReference>
<protein>
    <recommendedName>
        <fullName evidence="1">Sugar fermentation stimulation protein homolog</fullName>
    </recommendedName>
</protein>
<gene>
    <name evidence="1 4" type="primary">sfsA</name>
    <name evidence="4" type="ORF">OE105_03090</name>
</gene>
<dbReference type="Gene3D" id="3.40.1350.60">
    <property type="match status" value="1"/>
</dbReference>
<dbReference type="Proteomes" id="UP001164726">
    <property type="component" value="Chromosome"/>
</dbReference>
<sequence length="231" mass="26297">MEYGQNEVGTFMHRVNRFIAEVSIRGKIERVHVKNTGRLKELLIEGATVLLEEADHPNRKTKYSLVTVKKGDKWVNIDSQAPNIVVYDALMNKKIKEFSSLDIFRVKKEVYFKKSRFDLFFQGEKTRGFIEIKGVTLENNGVAMFPDAPTVRGTKHIYEMVEAVEEGYIGILFFLIQMDGCRVFSPNKRMDPSFTKALLEAREAGVHILAYDSIVTEKGLTIGKSIGVQIE</sequence>
<evidence type="ECO:0000256" key="1">
    <source>
        <dbReference type="HAMAP-Rule" id="MF_00095"/>
    </source>
</evidence>
<dbReference type="PANTHER" id="PTHR30545:SF2">
    <property type="entry name" value="SUGAR FERMENTATION STIMULATION PROTEIN A"/>
    <property type="match status" value="1"/>
</dbReference>
<evidence type="ECO:0000259" key="2">
    <source>
        <dbReference type="Pfam" id="PF03749"/>
    </source>
</evidence>
<organism evidence="4 5">
    <name type="scientific">Fervidibacillus halotolerans</name>
    <dbReference type="NCBI Taxonomy" id="2980027"/>
    <lineage>
        <taxon>Bacteria</taxon>
        <taxon>Bacillati</taxon>
        <taxon>Bacillota</taxon>
        <taxon>Bacilli</taxon>
        <taxon>Bacillales</taxon>
        <taxon>Bacillaceae</taxon>
        <taxon>Fervidibacillus</taxon>
    </lineage>
</organism>
<dbReference type="InterPro" id="IPR005224">
    <property type="entry name" value="SfsA"/>
</dbReference>
<dbReference type="KEGG" id="fhl:OE105_03090"/>
<name>A0A9E8M0T9_9BACI</name>
<dbReference type="Pfam" id="PF17746">
    <property type="entry name" value="SfsA_N"/>
    <property type="match status" value="1"/>
</dbReference>
<dbReference type="Gene3D" id="2.40.50.580">
    <property type="match status" value="1"/>
</dbReference>
<dbReference type="NCBIfam" id="TIGR00230">
    <property type="entry name" value="sfsA"/>
    <property type="match status" value="1"/>
</dbReference>
<comment type="similarity">
    <text evidence="1">Belongs to the SfsA family.</text>
</comment>
<evidence type="ECO:0000259" key="3">
    <source>
        <dbReference type="Pfam" id="PF17746"/>
    </source>
</evidence>